<sequence>MVLAGYPRGNAPNNSRFATRGSQDLRGRSARGLYLASILRAPEKLEILARYRISFQEILAKPKLYGVSGNGDRLTVSYPVSVPQLGEEEKRAGQARTAID</sequence>
<evidence type="ECO:0000313" key="3">
    <source>
        <dbReference type="Proteomes" id="UP000235388"/>
    </source>
</evidence>
<protein>
    <submittedName>
        <fullName evidence="2">Uncharacterized protein</fullName>
    </submittedName>
</protein>
<evidence type="ECO:0000256" key="1">
    <source>
        <dbReference type="SAM" id="MobiDB-lite"/>
    </source>
</evidence>
<dbReference type="Proteomes" id="UP000235388">
    <property type="component" value="Unassembled WGS sequence"/>
</dbReference>
<dbReference type="AlphaFoldDB" id="A0A2N5VA25"/>
<feature type="region of interest" description="Disordered" evidence="1">
    <location>
        <begin position="1"/>
        <end position="22"/>
    </location>
</feature>
<reference evidence="2 3" key="1">
    <citation type="submission" date="2017-11" db="EMBL/GenBank/DDBJ databases">
        <title>De novo assembly and phasing of dikaryotic genomes from two isolates of Puccinia coronata f. sp. avenae, the causal agent of oat crown rust.</title>
        <authorList>
            <person name="Miller M.E."/>
            <person name="Zhang Y."/>
            <person name="Omidvar V."/>
            <person name="Sperschneider J."/>
            <person name="Schwessinger B."/>
            <person name="Raley C."/>
            <person name="Palmer J.M."/>
            <person name="Garnica D."/>
            <person name="Upadhyaya N."/>
            <person name="Rathjen J."/>
            <person name="Taylor J.M."/>
            <person name="Park R.F."/>
            <person name="Dodds P.N."/>
            <person name="Hirsch C.D."/>
            <person name="Kianian S.F."/>
            <person name="Figueroa M."/>
        </authorList>
    </citation>
    <scope>NUCLEOTIDE SEQUENCE [LARGE SCALE GENOMIC DNA]</scope>
    <source>
        <strain evidence="2">12NC29</strain>
    </source>
</reference>
<accession>A0A2N5VA25</accession>
<keyword evidence="3" id="KW-1185">Reference proteome</keyword>
<comment type="caution">
    <text evidence="2">The sequence shown here is derived from an EMBL/GenBank/DDBJ whole genome shotgun (WGS) entry which is preliminary data.</text>
</comment>
<name>A0A2N5VA25_9BASI</name>
<feature type="compositionally biased region" description="Polar residues" evidence="1">
    <location>
        <begin position="11"/>
        <end position="22"/>
    </location>
</feature>
<dbReference type="EMBL" id="PGCJ01000116">
    <property type="protein sequence ID" value="PLW46756.1"/>
    <property type="molecule type" value="Genomic_DNA"/>
</dbReference>
<gene>
    <name evidence="2" type="ORF">PCANC_09596</name>
</gene>
<evidence type="ECO:0000313" key="2">
    <source>
        <dbReference type="EMBL" id="PLW46756.1"/>
    </source>
</evidence>
<proteinExistence type="predicted"/>
<organism evidence="2 3">
    <name type="scientific">Puccinia coronata f. sp. avenae</name>
    <dbReference type="NCBI Taxonomy" id="200324"/>
    <lineage>
        <taxon>Eukaryota</taxon>
        <taxon>Fungi</taxon>
        <taxon>Dikarya</taxon>
        <taxon>Basidiomycota</taxon>
        <taxon>Pucciniomycotina</taxon>
        <taxon>Pucciniomycetes</taxon>
        <taxon>Pucciniales</taxon>
        <taxon>Pucciniaceae</taxon>
        <taxon>Puccinia</taxon>
    </lineage>
</organism>